<protein>
    <submittedName>
        <fullName evidence="2">Uncharacterized protein</fullName>
    </submittedName>
</protein>
<dbReference type="EMBL" id="SDRB02000166">
    <property type="protein sequence ID" value="THG23750.1"/>
    <property type="molecule type" value="Genomic_DNA"/>
</dbReference>
<feature type="region of interest" description="Disordered" evidence="1">
    <location>
        <begin position="49"/>
        <end position="77"/>
    </location>
</feature>
<evidence type="ECO:0000313" key="2">
    <source>
        <dbReference type="EMBL" id="THG23750.1"/>
    </source>
</evidence>
<comment type="caution">
    <text evidence="2">The sequence shown here is derived from an EMBL/GenBank/DDBJ whole genome shotgun (WGS) entry which is preliminary data.</text>
</comment>
<evidence type="ECO:0000256" key="1">
    <source>
        <dbReference type="SAM" id="MobiDB-lite"/>
    </source>
</evidence>
<accession>A0A4S4F2M8</accession>
<sequence length="297" mass="32788">MIGVNALTKSECSLSARVRNTGMEVLGLVKPIEALGFVQNSFEVLSSENMDPLEESPKDRDLEPDQTLEASRKGGTMRQTDLKLGSMVTSEKFQEVTDRLARLKALTTSNEGEGDVVMGGGRGQKSWAEVAAPSTRSSIPLRYVPPTRNEGGQWGLSCGKPNQSKTKTEREGERQKSSEKTQSYLARAPSVAKGAELSSVAKSLQKIVCSAPKQRHHQAVNTEDHPSCLNAIKYLQNRYNMLLLIDLTEMLLPPVPIPVFIINHFTSSLENINTLHNTFRLVTVRVHIIIEILNRVP</sequence>
<organism evidence="2 3">
    <name type="scientific">Camellia sinensis var. sinensis</name>
    <name type="common">China tea</name>
    <dbReference type="NCBI Taxonomy" id="542762"/>
    <lineage>
        <taxon>Eukaryota</taxon>
        <taxon>Viridiplantae</taxon>
        <taxon>Streptophyta</taxon>
        <taxon>Embryophyta</taxon>
        <taxon>Tracheophyta</taxon>
        <taxon>Spermatophyta</taxon>
        <taxon>Magnoliopsida</taxon>
        <taxon>eudicotyledons</taxon>
        <taxon>Gunneridae</taxon>
        <taxon>Pentapetalae</taxon>
        <taxon>asterids</taxon>
        <taxon>Ericales</taxon>
        <taxon>Theaceae</taxon>
        <taxon>Camellia</taxon>
    </lineage>
</organism>
<feature type="compositionally biased region" description="Basic and acidic residues" evidence="1">
    <location>
        <begin position="166"/>
        <end position="179"/>
    </location>
</feature>
<gene>
    <name evidence="2" type="ORF">TEA_024324</name>
</gene>
<dbReference type="AlphaFoldDB" id="A0A4S4F2M8"/>
<proteinExistence type="predicted"/>
<dbReference type="Proteomes" id="UP000306102">
    <property type="component" value="Unassembled WGS sequence"/>
</dbReference>
<keyword evidence="3" id="KW-1185">Reference proteome</keyword>
<reference evidence="2 3" key="1">
    <citation type="journal article" date="2018" name="Proc. Natl. Acad. Sci. U.S.A.">
        <title>Draft genome sequence of Camellia sinensis var. sinensis provides insights into the evolution of the tea genome and tea quality.</title>
        <authorList>
            <person name="Wei C."/>
            <person name="Yang H."/>
            <person name="Wang S."/>
            <person name="Zhao J."/>
            <person name="Liu C."/>
            <person name="Gao L."/>
            <person name="Xia E."/>
            <person name="Lu Y."/>
            <person name="Tai Y."/>
            <person name="She G."/>
            <person name="Sun J."/>
            <person name="Cao H."/>
            <person name="Tong W."/>
            <person name="Gao Q."/>
            <person name="Li Y."/>
            <person name="Deng W."/>
            <person name="Jiang X."/>
            <person name="Wang W."/>
            <person name="Chen Q."/>
            <person name="Zhang S."/>
            <person name="Li H."/>
            <person name="Wu J."/>
            <person name="Wang P."/>
            <person name="Li P."/>
            <person name="Shi C."/>
            <person name="Zheng F."/>
            <person name="Jian J."/>
            <person name="Huang B."/>
            <person name="Shan D."/>
            <person name="Shi M."/>
            <person name="Fang C."/>
            <person name="Yue Y."/>
            <person name="Li F."/>
            <person name="Li D."/>
            <person name="Wei S."/>
            <person name="Han B."/>
            <person name="Jiang C."/>
            <person name="Yin Y."/>
            <person name="Xia T."/>
            <person name="Zhang Z."/>
            <person name="Bennetzen J.L."/>
            <person name="Zhao S."/>
            <person name="Wan X."/>
        </authorList>
    </citation>
    <scope>NUCLEOTIDE SEQUENCE [LARGE SCALE GENOMIC DNA]</scope>
    <source>
        <strain evidence="3">cv. Shuchazao</strain>
        <tissue evidence="2">Leaf</tissue>
    </source>
</reference>
<feature type="region of interest" description="Disordered" evidence="1">
    <location>
        <begin position="139"/>
        <end position="185"/>
    </location>
</feature>
<name>A0A4S4F2M8_CAMSN</name>
<evidence type="ECO:0000313" key="3">
    <source>
        <dbReference type="Proteomes" id="UP000306102"/>
    </source>
</evidence>